<dbReference type="EMBL" id="CM001221">
    <property type="protein sequence ID" value="AET00490.1"/>
    <property type="molecule type" value="Genomic_DNA"/>
</dbReference>
<reference evidence="5" key="3">
    <citation type="submission" date="2015-04" db="UniProtKB">
        <authorList>
            <consortium name="EnsemblPlants"/>
        </authorList>
    </citation>
    <scope>IDENTIFICATION</scope>
    <source>
        <strain evidence="5">cv. Jemalong A17</strain>
    </source>
</reference>
<reference evidence="3 6" key="2">
    <citation type="journal article" date="2014" name="BMC Genomics">
        <title>An improved genome release (version Mt4.0) for the model legume Medicago truncatula.</title>
        <authorList>
            <person name="Tang H."/>
            <person name="Krishnakumar V."/>
            <person name="Bidwell S."/>
            <person name="Rosen B."/>
            <person name="Chan A."/>
            <person name="Zhou S."/>
            <person name="Gentzbittel L."/>
            <person name="Childs K.L."/>
            <person name="Yandell M."/>
            <person name="Gundlach H."/>
            <person name="Mayer K.F."/>
            <person name="Schwartz D.C."/>
            <person name="Town C.D."/>
        </authorList>
    </citation>
    <scope>GENOME REANNOTATION</scope>
    <source>
        <strain evidence="5 6">cv. Jemalong A17</strain>
    </source>
</reference>
<gene>
    <name evidence="5" type="primary">11436633</name>
    <name evidence="3" type="ordered locus">MTR_5g092630</name>
    <name evidence="4" type="ORF">MtrunA17_Chr5g0444051</name>
</gene>
<evidence type="ECO:0000313" key="3">
    <source>
        <dbReference type="EMBL" id="AET00490.1"/>
    </source>
</evidence>
<accession>G7K8I9</accession>
<dbReference type="SMART" id="SM00255">
    <property type="entry name" value="TIR"/>
    <property type="match status" value="2"/>
</dbReference>
<dbReference type="InterPro" id="IPR035897">
    <property type="entry name" value="Toll_tir_struct_dom_sf"/>
</dbReference>
<organism evidence="3 6">
    <name type="scientific">Medicago truncatula</name>
    <name type="common">Barrel medic</name>
    <name type="synonym">Medicago tribuloides</name>
    <dbReference type="NCBI Taxonomy" id="3880"/>
    <lineage>
        <taxon>Eukaryota</taxon>
        <taxon>Viridiplantae</taxon>
        <taxon>Streptophyta</taxon>
        <taxon>Embryophyta</taxon>
        <taxon>Tracheophyta</taxon>
        <taxon>Spermatophyta</taxon>
        <taxon>Magnoliopsida</taxon>
        <taxon>eudicotyledons</taxon>
        <taxon>Gunneridae</taxon>
        <taxon>Pentapetalae</taxon>
        <taxon>rosids</taxon>
        <taxon>fabids</taxon>
        <taxon>Fabales</taxon>
        <taxon>Fabaceae</taxon>
        <taxon>Papilionoideae</taxon>
        <taxon>50 kb inversion clade</taxon>
        <taxon>NPAAA clade</taxon>
        <taxon>Hologalegina</taxon>
        <taxon>IRL clade</taxon>
        <taxon>Trifolieae</taxon>
        <taxon>Medicago</taxon>
    </lineage>
</organism>
<dbReference type="PANTHER" id="PTHR32009">
    <property type="entry name" value="TMV RESISTANCE PROTEIN N-LIKE"/>
    <property type="match status" value="1"/>
</dbReference>
<dbReference type="Proteomes" id="UP000265566">
    <property type="component" value="Chromosome 5"/>
</dbReference>
<reference evidence="4" key="5">
    <citation type="journal article" date="2018" name="Nat. Plants">
        <title>Whole-genome landscape of Medicago truncatula symbiotic genes.</title>
        <authorList>
            <person name="Pecrix Y."/>
            <person name="Gamas P."/>
            <person name="Carrere S."/>
        </authorList>
    </citation>
    <scope>NUCLEOTIDE SEQUENCE</scope>
    <source>
        <tissue evidence="4">Leaves</tissue>
    </source>
</reference>
<evidence type="ECO:0000313" key="7">
    <source>
        <dbReference type="Proteomes" id="UP000265566"/>
    </source>
</evidence>
<dbReference type="EnsemblPlants" id="AET00490">
    <property type="protein sequence ID" value="AET00490"/>
    <property type="gene ID" value="MTR_5g092630"/>
</dbReference>
<evidence type="ECO:0000313" key="5">
    <source>
        <dbReference type="EnsemblPlants" id="AET00490"/>
    </source>
</evidence>
<keyword evidence="1" id="KW-0520">NAD</keyword>
<feature type="domain" description="TIR" evidence="2">
    <location>
        <begin position="186"/>
        <end position="353"/>
    </location>
</feature>
<reference evidence="3 6" key="1">
    <citation type="journal article" date="2011" name="Nature">
        <title>The Medicago genome provides insight into the evolution of rhizobial symbioses.</title>
        <authorList>
            <person name="Young N.D."/>
            <person name="Debelle F."/>
            <person name="Oldroyd G.E."/>
            <person name="Geurts R."/>
            <person name="Cannon S.B."/>
            <person name="Udvardi M.K."/>
            <person name="Benedito V.A."/>
            <person name="Mayer K.F."/>
            <person name="Gouzy J."/>
            <person name="Schoof H."/>
            <person name="Van de Peer Y."/>
            <person name="Proost S."/>
            <person name="Cook D.R."/>
            <person name="Meyers B.C."/>
            <person name="Spannagl M."/>
            <person name="Cheung F."/>
            <person name="De Mita S."/>
            <person name="Krishnakumar V."/>
            <person name="Gundlach H."/>
            <person name="Zhou S."/>
            <person name="Mudge J."/>
            <person name="Bharti A.K."/>
            <person name="Murray J.D."/>
            <person name="Naoumkina M.A."/>
            <person name="Rosen B."/>
            <person name="Silverstein K.A."/>
            <person name="Tang H."/>
            <person name="Rombauts S."/>
            <person name="Zhao P.X."/>
            <person name="Zhou P."/>
            <person name="Barbe V."/>
            <person name="Bardou P."/>
            <person name="Bechner M."/>
            <person name="Bellec A."/>
            <person name="Berger A."/>
            <person name="Berges H."/>
            <person name="Bidwell S."/>
            <person name="Bisseling T."/>
            <person name="Choisne N."/>
            <person name="Couloux A."/>
            <person name="Denny R."/>
            <person name="Deshpande S."/>
            <person name="Dai X."/>
            <person name="Doyle J.J."/>
            <person name="Dudez A.M."/>
            <person name="Farmer A.D."/>
            <person name="Fouteau S."/>
            <person name="Franken C."/>
            <person name="Gibelin C."/>
            <person name="Gish J."/>
            <person name="Goldstein S."/>
            <person name="Gonzalez A.J."/>
            <person name="Green P.J."/>
            <person name="Hallab A."/>
            <person name="Hartog M."/>
            <person name="Hua A."/>
            <person name="Humphray S.J."/>
            <person name="Jeong D.H."/>
            <person name="Jing Y."/>
            <person name="Jocker A."/>
            <person name="Kenton S.M."/>
            <person name="Kim D.J."/>
            <person name="Klee K."/>
            <person name="Lai H."/>
            <person name="Lang C."/>
            <person name="Lin S."/>
            <person name="Macmil S.L."/>
            <person name="Magdelenat G."/>
            <person name="Matthews L."/>
            <person name="McCorrison J."/>
            <person name="Monaghan E.L."/>
            <person name="Mun J.H."/>
            <person name="Najar F.Z."/>
            <person name="Nicholson C."/>
            <person name="Noirot C."/>
            <person name="O'Bleness M."/>
            <person name="Paule C.R."/>
            <person name="Poulain J."/>
            <person name="Prion F."/>
            <person name="Qin B."/>
            <person name="Qu C."/>
            <person name="Retzel E.F."/>
            <person name="Riddle C."/>
            <person name="Sallet E."/>
            <person name="Samain S."/>
            <person name="Samson N."/>
            <person name="Sanders I."/>
            <person name="Saurat O."/>
            <person name="Scarpelli C."/>
            <person name="Schiex T."/>
            <person name="Segurens B."/>
            <person name="Severin A.J."/>
            <person name="Sherrier D.J."/>
            <person name="Shi R."/>
            <person name="Sims S."/>
            <person name="Singer S.R."/>
            <person name="Sinharoy S."/>
            <person name="Sterck L."/>
            <person name="Viollet A."/>
            <person name="Wang B.B."/>
            <person name="Wang K."/>
            <person name="Wang M."/>
            <person name="Wang X."/>
            <person name="Warfsmann J."/>
            <person name="Weissenbach J."/>
            <person name="White D.D."/>
            <person name="White J.D."/>
            <person name="Wiley G.B."/>
            <person name="Wincker P."/>
            <person name="Xing Y."/>
            <person name="Yang L."/>
            <person name="Yao Z."/>
            <person name="Ying F."/>
            <person name="Zhai J."/>
            <person name="Zhou L."/>
            <person name="Zuber A."/>
            <person name="Denarie J."/>
            <person name="Dixon R.A."/>
            <person name="May G.D."/>
            <person name="Schwartz D.C."/>
            <person name="Rogers J."/>
            <person name="Quetier F."/>
            <person name="Town C.D."/>
            <person name="Roe B.A."/>
        </authorList>
    </citation>
    <scope>NUCLEOTIDE SEQUENCE [LARGE SCALE GENOMIC DNA]</scope>
    <source>
        <strain evidence="3">A17</strain>
        <strain evidence="5 6">cv. Jemalong A17</strain>
    </source>
</reference>
<reference evidence="7" key="4">
    <citation type="journal article" date="2018" name="Nat. Plants">
        <title>Whole-genome landscape of Medicago truncatula symbiotic genes.</title>
        <authorList>
            <person name="Pecrix Y."/>
            <person name="Staton S.E."/>
            <person name="Sallet E."/>
            <person name="Lelandais-Briere C."/>
            <person name="Moreau S."/>
            <person name="Carrere S."/>
            <person name="Blein T."/>
            <person name="Jardinaud M.F."/>
            <person name="Latrasse D."/>
            <person name="Zouine M."/>
            <person name="Zahm M."/>
            <person name="Kreplak J."/>
            <person name="Mayjonade B."/>
            <person name="Satge C."/>
            <person name="Perez M."/>
            <person name="Cauet S."/>
            <person name="Marande W."/>
            <person name="Chantry-Darmon C."/>
            <person name="Lopez-Roques C."/>
            <person name="Bouchez O."/>
            <person name="Berard A."/>
            <person name="Debelle F."/>
            <person name="Munos S."/>
            <person name="Bendahmane A."/>
            <person name="Berges H."/>
            <person name="Niebel A."/>
            <person name="Buitink J."/>
            <person name="Frugier F."/>
            <person name="Benhamed M."/>
            <person name="Crespi M."/>
            <person name="Gouzy J."/>
            <person name="Gamas P."/>
        </authorList>
    </citation>
    <scope>NUCLEOTIDE SEQUENCE [LARGE SCALE GENOMIC DNA]</scope>
    <source>
        <strain evidence="7">cv. Jemalong A17</strain>
    </source>
</reference>
<dbReference type="Proteomes" id="UP000002051">
    <property type="component" value="Chromosome 5"/>
</dbReference>
<dbReference type="EMBL" id="PSQE01000005">
    <property type="protein sequence ID" value="RHN57774.1"/>
    <property type="molecule type" value="Genomic_DNA"/>
</dbReference>
<dbReference type="Gramene" id="rna33359">
    <property type="protein sequence ID" value="RHN57774.1"/>
    <property type="gene ID" value="gene33359"/>
</dbReference>
<protein>
    <submittedName>
        <fullName evidence="4">Putative TIR domain-containing protein</fullName>
    </submittedName>
    <submittedName>
        <fullName evidence="3">Toll/interleukin-like receptor-protein</fullName>
    </submittedName>
</protein>
<dbReference type="Pfam" id="PF01582">
    <property type="entry name" value="TIR"/>
    <property type="match status" value="2"/>
</dbReference>
<evidence type="ECO:0000313" key="4">
    <source>
        <dbReference type="EMBL" id="RHN57774.1"/>
    </source>
</evidence>
<dbReference type="PaxDb" id="3880-AET00490"/>
<dbReference type="GO" id="GO:0005634">
    <property type="term" value="C:nucleus"/>
    <property type="evidence" value="ECO:0000318"/>
    <property type="project" value="GO_Central"/>
</dbReference>
<dbReference type="HOGENOM" id="CLU_061680_0_0_1"/>
<dbReference type="FunFam" id="3.40.50.10140:FF:000007">
    <property type="entry name" value="Disease resistance protein (TIR-NBS-LRR class)"/>
    <property type="match status" value="1"/>
</dbReference>
<dbReference type="OrthoDB" id="6160824at2759"/>
<dbReference type="AlphaFoldDB" id="G7K8I9"/>
<dbReference type="SUPFAM" id="SSF52200">
    <property type="entry name" value="Toll/Interleukin receptor TIR domain"/>
    <property type="match status" value="2"/>
</dbReference>
<name>G7K8I9_MEDTR</name>
<sequence>MAMMNEEVDGSSYKYDVFLSFRGEDTYCTFAGNLYHALRNKKIKTFFPHDQIQNDDEELQLSPSILKAIQESRISIVVLSKNYATSTRCLNELVIILQCMKMKNQLVWPIFYEVHSSDVKLQRCKYGSSSKAILKFRERFKDYPRRMWEWQQALSQVTSIAGWNYGIKFEYELIQKIVELTVQSLPRYDVFLSFCGEDTRYSFTGFLYHALRLEGFKIFMDDEGLEGGNQISQTLLKAIEKSRLSIVVLSENYGYSTWCLDELVKIMECKKTNNKLVWPLFYKIEQSDLSYKKSSYGKAMAAHEDRFGKESENVQKWRSALSEVALLKADHIKENEHEYEFIKKIVERANEAENHM</sequence>
<dbReference type="PROSITE" id="PS50104">
    <property type="entry name" value="TIR"/>
    <property type="match status" value="2"/>
</dbReference>
<dbReference type="GO" id="GO:0007165">
    <property type="term" value="P:signal transduction"/>
    <property type="evidence" value="ECO:0000318"/>
    <property type="project" value="GO_Central"/>
</dbReference>
<dbReference type="eggNOG" id="ENOG502SN2S">
    <property type="taxonomic scope" value="Eukaryota"/>
</dbReference>
<evidence type="ECO:0000256" key="1">
    <source>
        <dbReference type="ARBA" id="ARBA00023027"/>
    </source>
</evidence>
<dbReference type="KEGG" id="mtr:11436633"/>
<evidence type="ECO:0000259" key="2">
    <source>
        <dbReference type="PROSITE" id="PS50104"/>
    </source>
</evidence>
<dbReference type="OMA" id="HAMIAHE"/>
<dbReference type="Gene3D" id="3.40.50.10140">
    <property type="entry name" value="Toll/interleukin-1 receptor homology (TIR) domain"/>
    <property type="match status" value="2"/>
</dbReference>
<proteinExistence type="predicted"/>
<keyword evidence="3" id="KW-0675">Receptor</keyword>
<dbReference type="InterPro" id="IPR000157">
    <property type="entry name" value="TIR_dom"/>
</dbReference>
<feature type="domain" description="TIR" evidence="2">
    <location>
        <begin position="13"/>
        <end position="185"/>
    </location>
</feature>
<evidence type="ECO:0000313" key="6">
    <source>
        <dbReference type="Proteomes" id="UP000002051"/>
    </source>
</evidence>
<dbReference type="PANTHER" id="PTHR32009:SF145">
    <property type="entry name" value="NB-ARC DOMAIN PROTEIN"/>
    <property type="match status" value="1"/>
</dbReference>
<keyword evidence="6" id="KW-1185">Reference proteome</keyword>